<sequence length="102" mass="11984">MKISSINKSIAISFRELMSELRPEIAIEILDEDYELLRLGMIEEDASCTVEIDISDDEVESLCDEIVQFQADSYNVLEDIPDFSSENYKKYERYRWLPSMFL</sequence>
<dbReference type="EMBL" id="JYGE01000003">
    <property type="protein sequence ID" value="PSJ31627.1"/>
    <property type="molecule type" value="Genomic_DNA"/>
</dbReference>
<gene>
    <name evidence="1" type="ORF">UF10_03045</name>
</gene>
<dbReference type="AlphaFoldDB" id="A0A2P7Q109"/>
<accession>A0A2P7Q109</accession>
<keyword evidence="2" id="KW-1185">Reference proteome</keyword>
<dbReference type="Proteomes" id="UP000241434">
    <property type="component" value="Unassembled WGS sequence"/>
</dbReference>
<protein>
    <submittedName>
        <fullName evidence="1">Uncharacterized protein</fullName>
    </submittedName>
</protein>
<evidence type="ECO:0000313" key="2">
    <source>
        <dbReference type="Proteomes" id="UP000241434"/>
    </source>
</evidence>
<proteinExistence type="predicted"/>
<reference evidence="1" key="1">
    <citation type="thesis" date="2015" institute="Rutgers" country="The State University of New Jersey, 14 College Farm Rd., New Brunswick, NJ, USA">
        <title>Ammonia toxicity in bacteria and its implications for treatment of and resource recovery from highly nitrogenous organic wastes.</title>
        <authorList>
            <person name="Luther A.K."/>
        </authorList>
    </citation>
    <scope>NUCLEOTIDE SEQUENCE</scope>
    <source>
        <strain evidence="1">RT-10B</strain>
    </source>
</reference>
<dbReference type="RefSeq" id="WP_106776363.1">
    <property type="nucleotide sequence ID" value="NZ_JBGGGQ010000001.1"/>
</dbReference>
<evidence type="ECO:0000313" key="1">
    <source>
        <dbReference type="EMBL" id="PSJ31627.1"/>
    </source>
</evidence>
<organism evidence="1 2">
    <name type="scientific">Peptostreptococcus russellii</name>
    <dbReference type="NCBI Taxonomy" id="215200"/>
    <lineage>
        <taxon>Bacteria</taxon>
        <taxon>Bacillati</taxon>
        <taxon>Bacillota</taxon>
        <taxon>Clostridia</taxon>
        <taxon>Peptostreptococcales</taxon>
        <taxon>Peptostreptococcaceae</taxon>
        <taxon>Peptostreptococcus</taxon>
    </lineage>
</organism>
<name>A0A2P7Q109_9FIRM</name>
<comment type="caution">
    <text evidence="1">The sequence shown here is derived from an EMBL/GenBank/DDBJ whole genome shotgun (WGS) entry which is preliminary data.</text>
</comment>
<dbReference type="OrthoDB" id="9849611at2"/>